<keyword evidence="1" id="KW-1133">Transmembrane helix</keyword>
<organism evidence="2 3">
    <name type="scientific">Cucurbita argyrosperma subsp. sororia</name>
    <dbReference type="NCBI Taxonomy" id="37648"/>
    <lineage>
        <taxon>Eukaryota</taxon>
        <taxon>Viridiplantae</taxon>
        <taxon>Streptophyta</taxon>
        <taxon>Embryophyta</taxon>
        <taxon>Tracheophyta</taxon>
        <taxon>Spermatophyta</taxon>
        <taxon>Magnoliopsida</taxon>
        <taxon>eudicotyledons</taxon>
        <taxon>Gunneridae</taxon>
        <taxon>Pentapetalae</taxon>
        <taxon>rosids</taxon>
        <taxon>fabids</taxon>
        <taxon>Cucurbitales</taxon>
        <taxon>Cucurbitaceae</taxon>
        <taxon>Cucurbiteae</taxon>
        <taxon>Cucurbita</taxon>
    </lineage>
</organism>
<proteinExistence type="predicted"/>
<dbReference type="AlphaFoldDB" id="A0AAV6LYB8"/>
<sequence length="96" mass="10724">MSSYEDSTDIAKLEANGIMVMGARKLLWGWFCIMFVIMSFAAVSESRIPVDRKQNLAELRQQLVQVHGGAPAKVIAGKYYTSSKRYIPGGPDPRHH</sequence>
<evidence type="ECO:0000313" key="3">
    <source>
        <dbReference type="Proteomes" id="UP000685013"/>
    </source>
</evidence>
<evidence type="ECO:0000256" key="1">
    <source>
        <dbReference type="SAM" id="Phobius"/>
    </source>
</evidence>
<reference evidence="2 3" key="1">
    <citation type="journal article" date="2021" name="Hortic Res">
        <title>The domestication of Cucurbita argyrosperma as revealed by the genome of its wild relative.</title>
        <authorList>
            <person name="Barrera-Redondo J."/>
            <person name="Sanchez-de la Vega G."/>
            <person name="Aguirre-Liguori J.A."/>
            <person name="Castellanos-Morales G."/>
            <person name="Gutierrez-Guerrero Y.T."/>
            <person name="Aguirre-Dugua X."/>
            <person name="Aguirre-Planter E."/>
            <person name="Tenaillon M.I."/>
            <person name="Lira-Saade R."/>
            <person name="Eguiarte L.E."/>
        </authorList>
    </citation>
    <scope>NUCLEOTIDE SEQUENCE [LARGE SCALE GENOMIC DNA]</scope>
    <source>
        <strain evidence="2">JBR-2021</strain>
    </source>
</reference>
<comment type="caution">
    <text evidence="2">The sequence shown here is derived from an EMBL/GenBank/DDBJ whole genome shotgun (WGS) entry which is preliminary data.</text>
</comment>
<keyword evidence="1" id="KW-0472">Membrane</keyword>
<accession>A0AAV6LYB8</accession>
<keyword evidence="3" id="KW-1185">Reference proteome</keyword>
<feature type="non-terminal residue" evidence="2">
    <location>
        <position position="1"/>
    </location>
</feature>
<dbReference type="EMBL" id="JAGKQH010000019">
    <property type="protein sequence ID" value="KAG6572410.1"/>
    <property type="molecule type" value="Genomic_DNA"/>
</dbReference>
<evidence type="ECO:0000313" key="2">
    <source>
        <dbReference type="EMBL" id="KAG6572410.1"/>
    </source>
</evidence>
<gene>
    <name evidence="2" type="ORF">SDJN03_29138</name>
</gene>
<name>A0AAV6LYB8_9ROSI</name>
<protein>
    <submittedName>
        <fullName evidence="2">Uncharacterized protein</fullName>
    </submittedName>
</protein>
<keyword evidence="1" id="KW-0812">Transmembrane</keyword>
<dbReference type="Proteomes" id="UP000685013">
    <property type="component" value="Chromosome 19"/>
</dbReference>
<feature type="transmembrane region" description="Helical" evidence="1">
    <location>
        <begin position="26"/>
        <end position="43"/>
    </location>
</feature>